<dbReference type="Proteomes" id="UP000629596">
    <property type="component" value="Unassembled WGS sequence"/>
</dbReference>
<dbReference type="Pfam" id="PF08281">
    <property type="entry name" value="Sigma70_r4_2"/>
    <property type="match status" value="1"/>
</dbReference>
<dbReference type="EMBL" id="QREV01000027">
    <property type="protein sequence ID" value="RDU48920.1"/>
    <property type="molecule type" value="Genomic_DNA"/>
</dbReference>
<reference evidence="8 9" key="1">
    <citation type="submission" date="2018-07" db="EMBL/GenBank/DDBJ databases">
        <title>Parabacteroides acidifaciens nov. sp., isolated from human feces.</title>
        <authorList>
            <person name="Wang Y.J."/>
        </authorList>
    </citation>
    <scope>NUCLEOTIDE SEQUENCE [LARGE SCALE GENOMIC DNA]</scope>
    <source>
        <strain evidence="8 9">426-9</strain>
    </source>
</reference>
<reference evidence="7 10" key="2">
    <citation type="submission" date="2020-08" db="EMBL/GenBank/DDBJ databases">
        <title>Genome public.</title>
        <authorList>
            <person name="Liu C."/>
            <person name="Sun Q."/>
        </authorList>
    </citation>
    <scope>NUCLEOTIDE SEQUENCE [LARGE SCALE GENOMIC DNA]</scope>
    <source>
        <strain evidence="7 10">426_9</strain>
    </source>
</reference>
<keyword evidence="3" id="KW-0731">Sigma factor</keyword>
<dbReference type="SUPFAM" id="SSF88659">
    <property type="entry name" value="Sigma3 and sigma4 domains of RNA polymerase sigma factors"/>
    <property type="match status" value="1"/>
</dbReference>
<sequence length="192" mass="22700">MEESIISLFNKAIRGDETAFRLLFETYSRRLFHLAYYYLHSRELAEEAVLDVFTVVWQKGKTLSYVKEPERYLYISVKNQALHYIRRGYVQEKDSYSLYEIELIPDSDSPEKSLLDEEYQILVQQAIDSLPPKCKEVFRLVLSDKLKNREIADVLSISEKTVNIHIAKAYKRIAEYVNQQYKQIKGFMLLLL</sequence>
<comment type="similarity">
    <text evidence="1">Belongs to the sigma-70 factor family. ECF subfamily.</text>
</comment>
<dbReference type="InterPro" id="IPR036388">
    <property type="entry name" value="WH-like_DNA-bd_sf"/>
</dbReference>
<evidence type="ECO:0000259" key="5">
    <source>
        <dbReference type="Pfam" id="PF04542"/>
    </source>
</evidence>
<dbReference type="SUPFAM" id="SSF88946">
    <property type="entry name" value="Sigma2 domain of RNA polymerase sigma factors"/>
    <property type="match status" value="1"/>
</dbReference>
<dbReference type="NCBIfam" id="TIGR02937">
    <property type="entry name" value="sigma70-ECF"/>
    <property type="match status" value="1"/>
</dbReference>
<dbReference type="PANTHER" id="PTHR43133">
    <property type="entry name" value="RNA POLYMERASE ECF-TYPE SIGMA FACTO"/>
    <property type="match status" value="1"/>
</dbReference>
<evidence type="ECO:0000256" key="2">
    <source>
        <dbReference type="ARBA" id="ARBA00023015"/>
    </source>
</evidence>
<dbReference type="GO" id="GO:0016987">
    <property type="term" value="F:sigma factor activity"/>
    <property type="evidence" value="ECO:0007669"/>
    <property type="project" value="UniProtKB-KW"/>
</dbReference>
<evidence type="ECO:0000313" key="10">
    <source>
        <dbReference type="Proteomes" id="UP000629596"/>
    </source>
</evidence>
<dbReference type="Gene3D" id="1.10.1740.10">
    <property type="match status" value="1"/>
</dbReference>
<dbReference type="NCBIfam" id="TIGR02985">
    <property type="entry name" value="Sig70_bacteroi1"/>
    <property type="match status" value="1"/>
</dbReference>
<dbReference type="Pfam" id="PF04542">
    <property type="entry name" value="Sigma70_r2"/>
    <property type="match status" value="1"/>
</dbReference>
<evidence type="ECO:0000259" key="6">
    <source>
        <dbReference type="Pfam" id="PF08281"/>
    </source>
</evidence>
<organism evidence="8 9">
    <name type="scientific">Parabacteroides acidifaciens</name>
    <dbReference type="NCBI Taxonomy" id="2290935"/>
    <lineage>
        <taxon>Bacteria</taxon>
        <taxon>Pseudomonadati</taxon>
        <taxon>Bacteroidota</taxon>
        <taxon>Bacteroidia</taxon>
        <taxon>Bacteroidales</taxon>
        <taxon>Tannerellaceae</taxon>
        <taxon>Parabacteroides</taxon>
    </lineage>
</organism>
<comment type="caution">
    <text evidence="8">The sequence shown here is derived from an EMBL/GenBank/DDBJ whole genome shotgun (WGS) entry which is preliminary data.</text>
</comment>
<dbReference type="InterPro" id="IPR014284">
    <property type="entry name" value="RNA_pol_sigma-70_dom"/>
</dbReference>
<gene>
    <name evidence="8" type="ORF">DWU89_12175</name>
    <name evidence="7" type="ORF">H8784_11870</name>
</gene>
<dbReference type="AlphaFoldDB" id="A0A3D8HDU4"/>
<dbReference type="EMBL" id="JACRTI010000027">
    <property type="protein sequence ID" value="MBC8602408.1"/>
    <property type="molecule type" value="Genomic_DNA"/>
</dbReference>
<dbReference type="InterPro" id="IPR013324">
    <property type="entry name" value="RNA_pol_sigma_r3/r4-like"/>
</dbReference>
<keyword evidence="2" id="KW-0805">Transcription regulation</keyword>
<proteinExistence type="inferred from homology"/>
<dbReference type="InterPro" id="IPR013249">
    <property type="entry name" value="RNA_pol_sigma70_r4_t2"/>
</dbReference>
<dbReference type="InterPro" id="IPR039425">
    <property type="entry name" value="RNA_pol_sigma-70-like"/>
</dbReference>
<feature type="domain" description="RNA polymerase sigma-70 region 2" evidence="5">
    <location>
        <begin position="23"/>
        <end position="87"/>
    </location>
</feature>
<dbReference type="Gene3D" id="1.10.10.10">
    <property type="entry name" value="Winged helix-like DNA-binding domain superfamily/Winged helix DNA-binding domain"/>
    <property type="match status" value="1"/>
</dbReference>
<dbReference type="InterPro" id="IPR014327">
    <property type="entry name" value="RNA_pol_sigma70_bacteroid"/>
</dbReference>
<keyword evidence="4" id="KW-0804">Transcription</keyword>
<accession>A0A3D8HDU4</accession>
<dbReference type="GO" id="GO:0006352">
    <property type="term" value="P:DNA-templated transcription initiation"/>
    <property type="evidence" value="ECO:0007669"/>
    <property type="project" value="InterPro"/>
</dbReference>
<dbReference type="PANTHER" id="PTHR43133:SF46">
    <property type="entry name" value="RNA POLYMERASE SIGMA-70 FACTOR ECF SUBFAMILY"/>
    <property type="match status" value="1"/>
</dbReference>
<evidence type="ECO:0000313" key="8">
    <source>
        <dbReference type="EMBL" id="RDU48920.1"/>
    </source>
</evidence>
<dbReference type="Proteomes" id="UP000256321">
    <property type="component" value="Unassembled WGS sequence"/>
</dbReference>
<dbReference type="InterPro" id="IPR013325">
    <property type="entry name" value="RNA_pol_sigma_r2"/>
</dbReference>
<name>A0A3D8HDU4_9BACT</name>
<evidence type="ECO:0000256" key="1">
    <source>
        <dbReference type="ARBA" id="ARBA00010641"/>
    </source>
</evidence>
<evidence type="ECO:0000313" key="7">
    <source>
        <dbReference type="EMBL" id="MBC8602408.1"/>
    </source>
</evidence>
<dbReference type="InterPro" id="IPR007627">
    <property type="entry name" value="RNA_pol_sigma70_r2"/>
</dbReference>
<feature type="domain" description="RNA polymerase sigma factor 70 region 4 type 2" evidence="6">
    <location>
        <begin position="122"/>
        <end position="173"/>
    </location>
</feature>
<evidence type="ECO:0000256" key="3">
    <source>
        <dbReference type="ARBA" id="ARBA00023082"/>
    </source>
</evidence>
<dbReference type="RefSeq" id="WP_115499911.1">
    <property type="nucleotide sequence ID" value="NZ_JACRTI010000027.1"/>
</dbReference>
<evidence type="ECO:0000313" key="9">
    <source>
        <dbReference type="Proteomes" id="UP000256321"/>
    </source>
</evidence>
<protein>
    <submittedName>
        <fullName evidence="8">RNA polymerase sigma-70 factor</fullName>
    </submittedName>
</protein>
<keyword evidence="10" id="KW-1185">Reference proteome</keyword>
<dbReference type="GO" id="GO:0003677">
    <property type="term" value="F:DNA binding"/>
    <property type="evidence" value="ECO:0007669"/>
    <property type="project" value="InterPro"/>
</dbReference>
<evidence type="ECO:0000256" key="4">
    <source>
        <dbReference type="ARBA" id="ARBA00023163"/>
    </source>
</evidence>